<feature type="domain" description="C2H2-type" evidence="8">
    <location>
        <begin position="161"/>
        <end position="188"/>
    </location>
</feature>
<evidence type="ECO:0000256" key="2">
    <source>
        <dbReference type="ARBA" id="ARBA00022737"/>
    </source>
</evidence>
<dbReference type="PANTHER" id="PTHR23235:SF142">
    <property type="entry name" value="ZINC FINGER PROTEIN 384"/>
    <property type="match status" value="1"/>
</dbReference>
<evidence type="ECO:0000256" key="5">
    <source>
        <dbReference type="ARBA" id="ARBA00023242"/>
    </source>
</evidence>
<reference evidence="9" key="2">
    <citation type="submission" date="2025-09" db="UniProtKB">
        <authorList>
            <consortium name="Ensembl"/>
        </authorList>
    </citation>
    <scope>IDENTIFICATION</scope>
</reference>
<dbReference type="SMART" id="SM00355">
    <property type="entry name" value="ZnF_C2H2"/>
    <property type="match status" value="4"/>
</dbReference>
<dbReference type="GO" id="GO:0008270">
    <property type="term" value="F:zinc ion binding"/>
    <property type="evidence" value="ECO:0007669"/>
    <property type="project" value="UniProtKB-KW"/>
</dbReference>
<feature type="domain" description="C2H2-type" evidence="8">
    <location>
        <begin position="133"/>
        <end position="160"/>
    </location>
</feature>
<dbReference type="GeneTree" id="ENSGT01150000286977"/>
<reference evidence="9" key="1">
    <citation type="submission" date="2025-08" db="UniProtKB">
        <authorList>
            <consortium name="Ensembl"/>
        </authorList>
    </citation>
    <scope>IDENTIFICATION</scope>
</reference>
<keyword evidence="4" id="KW-0862">Zinc</keyword>
<dbReference type="Ensembl" id="ENSOMET00000006366.1">
    <property type="protein sequence ID" value="ENSOMEP00000025731.1"/>
    <property type="gene ID" value="ENSOMEG00000007152.1"/>
</dbReference>
<feature type="domain" description="C2H2-type" evidence="8">
    <location>
        <begin position="217"/>
        <end position="244"/>
    </location>
</feature>
<feature type="compositionally biased region" description="Polar residues" evidence="7">
    <location>
        <begin position="59"/>
        <end position="77"/>
    </location>
</feature>
<keyword evidence="1" id="KW-0479">Metal-binding</keyword>
<proteinExistence type="predicted"/>
<feature type="domain" description="C2H2-type" evidence="8">
    <location>
        <begin position="189"/>
        <end position="216"/>
    </location>
</feature>
<feature type="compositionally biased region" description="Basic and acidic residues" evidence="7">
    <location>
        <begin position="48"/>
        <end position="58"/>
    </location>
</feature>
<dbReference type="Gene3D" id="3.30.160.60">
    <property type="entry name" value="Classic Zinc Finger"/>
    <property type="match status" value="4"/>
</dbReference>
<dbReference type="SUPFAM" id="SSF57667">
    <property type="entry name" value="beta-beta-alpha zinc fingers"/>
    <property type="match status" value="2"/>
</dbReference>
<keyword evidence="2" id="KW-0677">Repeat</keyword>
<evidence type="ECO:0000256" key="1">
    <source>
        <dbReference type="ARBA" id="ARBA00022723"/>
    </source>
</evidence>
<accession>A0A3B3D7B2</accession>
<evidence type="ECO:0000256" key="6">
    <source>
        <dbReference type="PROSITE-ProRule" id="PRU00042"/>
    </source>
</evidence>
<keyword evidence="10" id="KW-1185">Reference proteome</keyword>
<dbReference type="PROSITE" id="PS00028">
    <property type="entry name" value="ZINC_FINGER_C2H2_1"/>
    <property type="match status" value="4"/>
</dbReference>
<feature type="compositionally biased region" description="Basic and acidic residues" evidence="7">
    <location>
        <begin position="1"/>
        <end position="19"/>
    </location>
</feature>
<sequence length="254" mass="29487">MMEIPTYKEKEHYEADLNKHQHLNVTDSQDEGGSHEESTSTTDGETDPQNRDQRKTRDGSQIVQIVDSSHMSESQYDSDVRQIFKKETLVKRHKQSPKEKRLSYIKSVDESLKIAQYVSRHIGHDYEERPNVFVCDKCGESFSQSSCLKAHMKTHKEEKPFSCNECDKRFSQKCDLKRHIRTHTGEKPYSCKECSTSFSQISSLKRHMRAHTGEKPFSCKECEKSFSRISGLKKHMRAHSGEKNIFLVKNVIKP</sequence>
<dbReference type="FunFam" id="3.30.160.60:FF:000534">
    <property type="entry name" value="zinc finger protein 674"/>
    <property type="match status" value="1"/>
</dbReference>
<evidence type="ECO:0000313" key="9">
    <source>
        <dbReference type="Ensembl" id="ENSOMEP00000025731.1"/>
    </source>
</evidence>
<dbReference type="AlphaFoldDB" id="A0A3B3D7B2"/>
<dbReference type="PROSITE" id="PS50157">
    <property type="entry name" value="ZINC_FINGER_C2H2_2"/>
    <property type="match status" value="4"/>
</dbReference>
<dbReference type="PANTHER" id="PTHR23235">
    <property type="entry name" value="KRUEPPEL-LIKE TRANSCRIPTION FACTOR"/>
    <property type="match status" value="1"/>
</dbReference>
<dbReference type="FunFam" id="3.30.160.60:FF:002324">
    <property type="entry name" value="Uncharacterized protein"/>
    <property type="match status" value="1"/>
</dbReference>
<evidence type="ECO:0000313" key="10">
    <source>
        <dbReference type="Proteomes" id="UP000261560"/>
    </source>
</evidence>
<dbReference type="Pfam" id="PF00096">
    <property type="entry name" value="zf-C2H2"/>
    <property type="match status" value="4"/>
</dbReference>
<dbReference type="GO" id="GO:0000978">
    <property type="term" value="F:RNA polymerase II cis-regulatory region sequence-specific DNA binding"/>
    <property type="evidence" value="ECO:0007669"/>
    <property type="project" value="TreeGrafter"/>
</dbReference>
<feature type="region of interest" description="Disordered" evidence="7">
    <location>
        <begin position="1"/>
        <end position="78"/>
    </location>
</feature>
<protein>
    <recommendedName>
        <fullName evidence="8">C2H2-type domain-containing protein</fullName>
    </recommendedName>
</protein>
<dbReference type="Proteomes" id="UP000261560">
    <property type="component" value="Unplaced"/>
</dbReference>
<evidence type="ECO:0000256" key="4">
    <source>
        <dbReference type="ARBA" id="ARBA00022833"/>
    </source>
</evidence>
<dbReference type="FunFam" id="3.30.160.60:FF:000912">
    <property type="entry name" value="Zinc finger protein 660"/>
    <property type="match status" value="1"/>
</dbReference>
<evidence type="ECO:0000259" key="8">
    <source>
        <dbReference type="PROSITE" id="PS50157"/>
    </source>
</evidence>
<dbReference type="GO" id="GO:0000981">
    <property type="term" value="F:DNA-binding transcription factor activity, RNA polymerase II-specific"/>
    <property type="evidence" value="ECO:0007669"/>
    <property type="project" value="TreeGrafter"/>
</dbReference>
<keyword evidence="5" id="KW-0539">Nucleus</keyword>
<evidence type="ECO:0000256" key="7">
    <source>
        <dbReference type="SAM" id="MobiDB-lite"/>
    </source>
</evidence>
<dbReference type="STRING" id="30732.ENSOMEP00000025731"/>
<name>A0A3B3D7B2_ORYME</name>
<evidence type="ECO:0000256" key="3">
    <source>
        <dbReference type="ARBA" id="ARBA00022771"/>
    </source>
</evidence>
<dbReference type="InterPro" id="IPR036236">
    <property type="entry name" value="Znf_C2H2_sf"/>
</dbReference>
<dbReference type="OMA" id="FRHCERT"/>
<dbReference type="PaxDb" id="30732-ENSOMEP00000025731"/>
<keyword evidence="3 6" id="KW-0863">Zinc-finger</keyword>
<organism evidence="9 10">
    <name type="scientific">Oryzias melastigma</name>
    <name type="common">Marine medaka</name>
    <dbReference type="NCBI Taxonomy" id="30732"/>
    <lineage>
        <taxon>Eukaryota</taxon>
        <taxon>Metazoa</taxon>
        <taxon>Chordata</taxon>
        <taxon>Craniata</taxon>
        <taxon>Vertebrata</taxon>
        <taxon>Euteleostomi</taxon>
        <taxon>Actinopterygii</taxon>
        <taxon>Neopterygii</taxon>
        <taxon>Teleostei</taxon>
        <taxon>Neoteleostei</taxon>
        <taxon>Acanthomorphata</taxon>
        <taxon>Ovalentaria</taxon>
        <taxon>Atherinomorphae</taxon>
        <taxon>Beloniformes</taxon>
        <taxon>Adrianichthyidae</taxon>
        <taxon>Oryziinae</taxon>
        <taxon>Oryzias</taxon>
    </lineage>
</organism>
<dbReference type="InterPro" id="IPR013087">
    <property type="entry name" value="Znf_C2H2_type"/>
</dbReference>
<dbReference type="FunFam" id="3.30.160.60:FF:001177">
    <property type="entry name" value="Zinc finger protein 33A"/>
    <property type="match status" value="1"/>
</dbReference>